<evidence type="ECO:0000256" key="2">
    <source>
        <dbReference type="ARBA" id="ARBA00022801"/>
    </source>
</evidence>
<evidence type="ECO:0000256" key="1">
    <source>
        <dbReference type="ARBA" id="ARBA00022723"/>
    </source>
</evidence>
<dbReference type="PANTHER" id="PTHR31302:SF31">
    <property type="entry name" value="PHOSPHODIESTERASE YAEI"/>
    <property type="match status" value="1"/>
</dbReference>
<dbReference type="InterPro" id="IPR004843">
    <property type="entry name" value="Calcineurin-like_PHP"/>
</dbReference>
<proteinExistence type="predicted"/>
<name>A0A315Z6A8_SEDFL</name>
<dbReference type="SUPFAM" id="SSF56300">
    <property type="entry name" value="Metallo-dependent phosphatases"/>
    <property type="match status" value="1"/>
</dbReference>
<feature type="domain" description="Calcineurin-like phosphoesterase" evidence="3">
    <location>
        <begin position="48"/>
        <end position="213"/>
    </location>
</feature>
<comment type="caution">
    <text evidence="4">The sequence shown here is derived from an EMBL/GenBank/DDBJ whole genome shotgun (WGS) entry which is preliminary data.</text>
</comment>
<keyword evidence="5" id="KW-1185">Reference proteome</keyword>
<keyword evidence="1" id="KW-0479">Metal-binding</keyword>
<dbReference type="Pfam" id="PF00149">
    <property type="entry name" value="Metallophos"/>
    <property type="match status" value="1"/>
</dbReference>
<organism evidence="4 5">
    <name type="scientific">Sediminitomix flava</name>
    <dbReference type="NCBI Taxonomy" id="379075"/>
    <lineage>
        <taxon>Bacteria</taxon>
        <taxon>Pseudomonadati</taxon>
        <taxon>Bacteroidota</taxon>
        <taxon>Cytophagia</taxon>
        <taxon>Cytophagales</taxon>
        <taxon>Flammeovirgaceae</taxon>
        <taxon>Sediminitomix</taxon>
    </lineage>
</organism>
<dbReference type="GO" id="GO:0046872">
    <property type="term" value="F:metal ion binding"/>
    <property type="evidence" value="ECO:0007669"/>
    <property type="project" value="UniProtKB-KW"/>
</dbReference>
<gene>
    <name evidence="4" type="ORF">BC781_10836</name>
</gene>
<dbReference type="CDD" id="cd07385">
    <property type="entry name" value="MPP_YkuE_C"/>
    <property type="match status" value="1"/>
</dbReference>
<accession>A0A315Z6A8</accession>
<sequence>MKKLTRRQFIKGGSLASLGLLVLDAFWIEHFFIEWNTFNISNSKDTPIRLLQISDLHLKTIKYQHKRLAKKINENKPDLLFFTGDSIDHNDNLMLFDEFLGLISEDIPKYAITGNWEYWGDVNLEELKTIYHKNNCKLLINEHETIQLYERKISIIGVDDYVGGDPNLRDAIEGITDSDYNIVLAHCPGYKEVIQKYASRLKTDLVLSGHTHGGQLSFFGFVPFKPQGSGHYLKGWYTKSEPKMYVSKGIGTSILPIRFGARSELVEILI</sequence>
<dbReference type="RefSeq" id="WP_109622032.1">
    <property type="nucleotide sequence ID" value="NZ_QGDO01000008.1"/>
</dbReference>
<dbReference type="AlphaFoldDB" id="A0A315Z6A8"/>
<dbReference type="GO" id="GO:0008758">
    <property type="term" value="F:UDP-2,3-diacylglucosamine hydrolase activity"/>
    <property type="evidence" value="ECO:0007669"/>
    <property type="project" value="TreeGrafter"/>
</dbReference>
<evidence type="ECO:0000259" key="3">
    <source>
        <dbReference type="Pfam" id="PF00149"/>
    </source>
</evidence>
<dbReference type="GO" id="GO:0009245">
    <property type="term" value="P:lipid A biosynthetic process"/>
    <property type="evidence" value="ECO:0007669"/>
    <property type="project" value="TreeGrafter"/>
</dbReference>
<evidence type="ECO:0000313" key="4">
    <source>
        <dbReference type="EMBL" id="PWJ37901.1"/>
    </source>
</evidence>
<dbReference type="InterPro" id="IPR051158">
    <property type="entry name" value="Metallophosphoesterase_sf"/>
</dbReference>
<dbReference type="Gene3D" id="3.60.21.10">
    <property type="match status" value="1"/>
</dbReference>
<keyword evidence="2" id="KW-0378">Hydrolase</keyword>
<protein>
    <recommendedName>
        <fullName evidence="3">Calcineurin-like phosphoesterase domain-containing protein</fullName>
    </recommendedName>
</protein>
<dbReference type="InterPro" id="IPR029052">
    <property type="entry name" value="Metallo-depent_PP-like"/>
</dbReference>
<dbReference type="Proteomes" id="UP000245535">
    <property type="component" value="Unassembled WGS sequence"/>
</dbReference>
<dbReference type="EMBL" id="QGDO01000008">
    <property type="protein sequence ID" value="PWJ37901.1"/>
    <property type="molecule type" value="Genomic_DNA"/>
</dbReference>
<dbReference type="OrthoDB" id="9780884at2"/>
<dbReference type="PANTHER" id="PTHR31302">
    <property type="entry name" value="TRANSMEMBRANE PROTEIN WITH METALLOPHOSPHOESTERASE DOMAIN-RELATED"/>
    <property type="match status" value="1"/>
</dbReference>
<reference evidence="4 5" key="1">
    <citation type="submission" date="2018-03" db="EMBL/GenBank/DDBJ databases">
        <title>Genomic Encyclopedia of Archaeal and Bacterial Type Strains, Phase II (KMG-II): from individual species to whole genera.</title>
        <authorList>
            <person name="Goeker M."/>
        </authorList>
    </citation>
    <scope>NUCLEOTIDE SEQUENCE [LARGE SCALE GENOMIC DNA]</scope>
    <source>
        <strain evidence="4 5">DSM 28229</strain>
    </source>
</reference>
<evidence type="ECO:0000313" key="5">
    <source>
        <dbReference type="Proteomes" id="UP000245535"/>
    </source>
</evidence>
<dbReference type="GO" id="GO:0016020">
    <property type="term" value="C:membrane"/>
    <property type="evidence" value="ECO:0007669"/>
    <property type="project" value="GOC"/>
</dbReference>